<dbReference type="AlphaFoldDB" id="A0A1G6JSX2"/>
<accession>A0A1G6JSX2</accession>
<evidence type="ECO:0000313" key="2">
    <source>
        <dbReference type="Proteomes" id="UP000199034"/>
    </source>
</evidence>
<sequence>MAVGNQDTEVVVVPGEVSDETTFVLGEPGETLPYVVTVQLLEHERSCFGQARRPVLSEEFDEHRQVVRLSRGA</sequence>
<dbReference type="EMBL" id="FMZM01000001">
    <property type="protein sequence ID" value="SDC21832.1"/>
    <property type="molecule type" value="Genomic_DNA"/>
</dbReference>
<name>A0A1G6JSX2_9ACTN</name>
<protein>
    <submittedName>
        <fullName evidence="1">Uncharacterized protein</fullName>
    </submittedName>
</protein>
<reference evidence="1 2" key="1">
    <citation type="submission" date="2016-10" db="EMBL/GenBank/DDBJ databases">
        <authorList>
            <person name="de Groot N.N."/>
        </authorList>
    </citation>
    <scope>NUCLEOTIDE SEQUENCE [LARGE SCALE GENOMIC DNA]</scope>
    <source>
        <strain evidence="1 2">CGMCC 4.6858</strain>
    </source>
</reference>
<evidence type="ECO:0000313" key="1">
    <source>
        <dbReference type="EMBL" id="SDC21832.1"/>
    </source>
</evidence>
<keyword evidence="2" id="KW-1185">Reference proteome</keyword>
<gene>
    <name evidence="1" type="ORF">SAMN05421872_101572</name>
</gene>
<dbReference type="Proteomes" id="UP000199034">
    <property type="component" value="Unassembled WGS sequence"/>
</dbReference>
<proteinExistence type="predicted"/>
<organism evidence="1 2">
    <name type="scientific">Nocardioides lianchengensis</name>
    <dbReference type="NCBI Taxonomy" id="1045774"/>
    <lineage>
        <taxon>Bacteria</taxon>
        <taxon>Bacillati</taxon>
        <taxon>Actinomycetota</taxon>
        <taxon>Actinomycetes</taxon>
        <taxon>Propionibacteriales</taxon>
        <taxon>Nocardioidaceae</taxon>
        <taxon>Nocardioides</taxon>
    </lineage>
</organism>